<dbReference type="AlphaFoldDB" id="A0A1B8SDT4"/>
<accession>A0A1B8SDT4</accession>
<dbReference type="PATRIC" id="fig|354243.3.peg.3096"/>
<evidence type="ECO:0000313" key="4">
    <source>
        <dbReference type="Proteomes" id="UP000466523"/>
    </source>
</evidence>
<evidence type="ECO:0008006" key="5">
    <source>
        <dbReference type="Google" id="ProtNLM"/>
    </source>
</evidence>
<dbReference type="Proteomes" id="UP000092668">
    <property type="component" value="Unassembled WGS sequence"/>
</dbReference>
<keyword evidence="3" id="KW-1185">Reference proteome</keyword>
<dbReference type="EMBL" id="LFOE01000023">
    <property type="protein sequence ID" value="OBY30899.1"/>
    <property type="molecule type" value="Genomic_DNA"/>
</dbReference>
<sequence length="353" mass="39358">MLDAAGRGLVRRVLPLLDRRLAASVQPFTQAAQMRPELDSRRWAWTHYGFFVADLPEPYRYVNTMTLIGTTGTVIFDNGVVAAADARDNTTVFSSTAAGNHHHYRAYDARNECRFAADGSSLRWGEDLQVHVDHPRYRVRGSYGTFGVELEFDATEQVSYFVKTPIYDHFSLLAPYSGTLEDGTARIPVSGIGTVEYARCISPQALTSRPLPAAARLPVDFFTYQIIVLPDGTQLLLTDVRASGASACRLAQVRSTDRPAVVHTDTHFAVLEYGGPEVDPMGRAMRVPRRFRWTIRDRDREIGSITGTVDAPLRFGHGRGYSGAYSYDGSWCGNHVKGSAYLEWVDCERRDRP</sequence>
<dbReference type="STRING" id="354243.BST28_16895"/>
<evidence type="ECO:0000313" key="3">
    <source>
        <dbReference type="Proteomes" id="UP000092668"/>
    </source>
</evidence>
<evidence type="ECO:0000313" key="1">
    <source>
        <dbReference type="EMBL" id="NDJ90186.1"/>
    </source>
</evidence>
<proteinExistence type="predicted"/>
<name>A0A1B8SDT4_9MYCO</name>
<evidence type="ECO:0000313" key="2">
    <source>
        <dbReference type="EMBL" id="OBY30899.1"/>
    </source>
</evidence>
<dbReference type="EMBL" id="JAACYR010000044">
    <property type="protein sequence ID" value="NDJ90186.1"/>
    <property type="molecule type" value="Genomic_DNA"/>
</dbReference>
<dbReference type="Proteomes" id="UP000466523">
    <property type="component" value="Unassembled WGS sequence"/>
</dbReference>
<dbReference type="OrthoDB" id="6672593at2"/>
<organism evidence="2 3">
    <name type="scientific">Mycolicibacter kumamotonensis</name>
    <dbReference type="NCBI Taxonomy" id="354243"/>
    <lineage>
        <taxon>Bacteria</taxon>
        <taxon>Bacillati</taxon>
        <taxon>Actinomycetota</taxon>
        <taxon>Actinomycetes</taxon>
        <taxon>Mycobacteriales</taxon>
        <taxon>Mycobacteriaceae</taxon>
        <taxon>Mycolicibacter</taxon>
    </lineage>
</organism>
<reference evidence="2 3" key="1">
    <citation type="submission" date="2015-06" db="EMBL/GenBank/DDBJ databases">
        <title>Genome sequence of Mycobacterium kumamotonense strain Roo.</title>
        <authorList>
            <person name="Greninger A.L."/>
            <person name="Cunningham G."/>
            <person name="Miller S."/>
        </authorList>
    </citation>
    <scope>NUCLEOTIDE SEQUENCE [LARGE SCALE GENOMIC DNA]</scope>
    <source>
        <strain evidence="2 3">Roo</strain>
    </source>
</reference>
<dbReference type="SUPFAM" id="SSF159245">
    <property type="entry name" value="AttH-like"/>
    <property type="match status" value="1"/>
</dbReference>
<dbReference type="Pfam" id="PF20375">
    <property type="entry name" value="DUF6670"/>
    <property type="match status" value="1"/>
</dbReference>
<comment type="caution">
    <text evidence="2">The sequence shown here is derived from an EMBL/GenBank/DDBJ whole genome shotgun (WGS) entry which is preliminary data.</text>
</comment>
<dbReference type="InterPro" id="IPR046611">
    <property type="entry name" value="DUF6670"/>
</dbReference>
<gene>
    <name evidence="2" type="ORF">ACT18_14970</name>
    <name evidence="1" type="ORF">GWR20_13645</name>
</gene>
<protein>
    <recommendedName>
        <fullName evidence="5">AttH domain-containing protein</fullName>
    </recommendedName>
</protein>
<reference evidence="1 4" key="2">
    <citation type="submission" date="2020-01" db="EMBL/GenBank/DDBJ databases">
        <authorList>
            <person name="Sanchez-Estrada R."/>
            <person name="Gonzalez-Y-Merchand J.A."/>
            <person name="Rivera-Gutierrez S."/>
        </authorList>
    </citation>
    <scope>NUCLEOTIDE SEQUENCE [LARGE SCALE GENOMIC DNA]</scope>
    <source>
        <strain evidence="1 4">CST 7247</strain>
    </source>
</reference>